<name>A0AA40CXQ8_9PEZI</name>
<feature type="chain" id="PRO_5041267041" evidence="1">
    <location>
        <begin position="21"/>
        <end position="131"/>
    </location>
</feature>
<reference evidence="2" key="1">
    <citation type="submission" date="2023-06" db="EMBL/GenBank/DDBJ databases">
        <title>Genome-scale phylogeny and comparative genomics of the fungal order Sordariales.</title>
        <authorList>
            <consortium name="Lawrence Berkeley National Laboratory"/>
            <person name="Hensen N."/>
            <person name="Bonometti L."/>
            <person name="Westerberg I."/>
            <person name="Brannstrom I.O."/>
            <person name="Guillou S."/>
            <person name="Cros-Aarteil S."/>
            <person name="Calhoun S."/>
            <person name="Haridas S."/>
            <person name="Kuo A."/>
            <person name="Mondo S."/>
            <person name="Pangilinan J."/>
            <person name="Riley R."/>
            <person name="Labutti K."/>
            <person name="Andreopoulos B."/>
            <person name="Lipzen A."/>
            <person name="Chen C."/>
            <person name="Yanf M."/>
            <person name="Daum C."/>
            <person name="Ng V."/>
            <person name="Clum A."/>
            <person name="Steindorff A."/>
            <person name="Ohm R."/>
            <person name="Martin F."/>
            <person name="Silar P."/>
            <person name="Natvig D."/>
            <person name="Lalanne C."/>
            <person name="Gautier V."/>
            <person name="Ament-Velasquez S.L."/>
            <person name="Kruys A."/>
            <person name="Hutchinson M.I."/>
            <person name="Powell A.J."/>
            <person name="Barry K."/>
            <person name="Miller A.N."/>
            <person name="Grigoriev I.V."/>
            <person name="Debuchy R."/>
            <person name="Gladieux P."/>
            <person name="Thoren M.H."/>
            <person name="Johannesson H."/>
        </authorList>
    </citation>
    <scope>NUCLEOTIDE SEQUENCE</scope>
    <source>
        <strain evidence="2">SMH2532-1</strain>
    </source>
</reference>
<gene>
    <name evidence="2" type="ORF">B0T16DRAFT_455417</name>
</gene>
<protein>
    <submittedName>
        <fullName evidence="2">Uncharacterized protein</fullName>
    </submittedName>
</protein>
<keyword evidence="1" id="KW-0732">Signal</keyword>
<accession>A0AA40CXQ8</accession>
<dbReference type="Proteomes" id="UP001174936">
    <property type="component" value="Unassembled WGS sequence"/>
</dbReference>
<evidence type="ECO:0000313" key="3">
    <source>
        <dbReference type="Proteomes" id="UP001174936"/>
    </source>
</evidence>
<comment type="caution">
    <text evidence="2">The sequence shown here is derived from an EMBL/GenBank/DDBJ whole genome shotgun (WGS) entry which is preliminary data.</text>
</comment>
<evidence type="ECO:0000256" key="1">
    <source>
        <dbReference type="SAM" id="SignalP"/>
    </source>
</evidence>
<organism evidence="2 3">
    <name type="scientific">Cercophora newfieldiana</name>
    <dbReference type="NCBI Taxonomy" id="92897"/>
    <lineage>
        <taxon>Eukaryota</taxon>
        <taxon>Fungi</taxon>
        <taxon>Dikarya</taxon>
        <taxon>Ascomycota</taxon>
        <taxon>Pezizomycotina</taxon>
        <taxon>Sordariomycetes</taxon>
        <taxon>Sordariomycetidae</taxon>
        <taxon>Sordariales</taxon>
        <taxon>Lasiosphaeriaceae</taxon>
        <taxon>Cercophora</taxon>
    </lineage>
</organism>
<evidence type="ECO:0000313" key="2">
    <source>
        <dbReference type="EMBL" id="KAK0653108.1"/>
    </source>
</evidence>
<feature type="signal peptide" evidence="1">
    <location>
        <begin position="1"/>
        <end position="20"/>
    </location>
</feature>
<dbReference type="EMBL" id="JAULSV010000002">
    <property type="protein sequence ID" value="KAK0653108.1"/>
    <property type="molecule type" value="Genomic_DNA"/>
</dbReference>
<proteinExistence type="predicted"/>
<dbReference type="AlphaFoldDB" id="A0AA40CXQ8"/>
<keyword evidence="3" id="KW-1185">Reference proteome</keyword>
<sequence>MMPSWSSILLAASMAIGTMAAPAAELEANAINVNTTGLGDDFNVNAFSAQMDLWNGNKNCGGNDWTGIGRPDGVCYGLNTKSLWVRSLNTGRGCRFVRVFSEGGCKGGSADLGDTKRCWDVSTRKSFQIYC</sequence>